<name>A0A813MU49_ADIRI</name>
<evidence type="ECO:0000259" key="9">
    <source>
        <dbReference type="PROSITE" id="PS50262"/>
    </source>
</evidence>
<keyword evidence="12" id="KW-1185">Reference proteome</keyword>
<organism evidence="10 13">
    <name type="scientific">Adineta ricciae</name>
    <name type="common">Rotifer</name>
    <dbReference type="NCBI Taxonomy" id="249248"/>
    <lineage>
        <taxon>Eukaryota</taxon>
        <taxon>Metazoa</taxon>
        <taxon>Spiralia</taxon>
        <taxon>Gnathifera</taxon>
        <taxon>Rotifera</taxon>
        <taxon>Eurotatoria</taxon>
        <taxon>Bdelloidea</taxon>
        <taxon>Adinetida</taxon>
        <taxon>Adinetidae</taxon>
        <taxon>Adineta</taxon>
    </lineage>
</organism>
<evidence type="ECO:0000256" key="4">
    <source>
        <dbReference type="ARBA" id="ARBA00023040"/>
    </source>
</evidence>
<gene>
    <name evidence="10" type="ORF">EDS130_LOCUS796</name>
    <name evidence="11" type="ORF">XAT740_LOCUS494</name>
</gene>
<comment type="caution">
    <text evidence="10">The sequence shown here is derived from an EMBL/GenBank/DDBJ whole genome shotgun (WGS) entry which is preliminary data.</text>
</comment>
<evidence type="ECO:0000313" key="12">
    <source>
        <dbReference type="Proteomes" id="UP000663828"/>
    </source>
</evidence>
<feature type="transmembrane region" description="Helical" evidence="8">
    <location>
        <begin position="52"/>
        <end position="73"/>
    </location>
</feature>
<evidence type="ECO:0000256" key="2">
    <source>
        <dbReference type="ARBA" id="ARBA00022692"/>
    </source>
</evidence>
<dbReference type="Gene3D" id="1.20.1070.10">
    <property type="entry name" value="Rhodopsin 7-helix transmembrane proteins"/>
    <property type="match status" value="1"/>
</dbReference>
<dbReference type="PROSITE" id="PS50262">
    <property type="entry name" value="G_PROTEIN_RECEP_F1_2"/>
    <property type="match status" value="1"/>
</dbReference>
<evidence type="ECO:0000256" key="5">
    <source>
        <dbReference type="ARBA" id="ARBA00023136"/>
    </source>
</evidence>
<evidence type="ECO:0000313" key="10">
    <source>
        <dbReference type="EMBL" id="CAF0727079.1"/>
    </source>
</evidence>
<keyword evidence="4" id="KW-0297">G-protein coupled receptor</keyword>
<evidence type="ECO:0000256" key="3">
    <source>
        <dbReference type="ARBA" id="ARBA00022989"/>
    </source>
</evidence>
<accession>A0A813MU49</accession>
<proteinExistence type="predicted"/>
<feature type="domain" description="G-protein coupled receptors family 1 profile" evidence="9">
    <location>
        <begin position="34"/>
        <end position="306"/>
    </location>
</feature>
<evidence type="ECO:0000313" key="11">
    <source>
        <dbReference type="EMBL" id="CAF0752423.1"/>
    </source>
</evidence>
<dbReference type="SUPFAM" id="SSF81321">
    <property type="entry name" value="Family A G protein-coupled receptor-like"/>
    <property type="match status" value="1"/>
</dbReference>
<feature type="transmembrane region" description="Helical" evidence="8">
    <location>
        <begin position="135"/>
        <end position="155"/>
    </location>
</feature>
<feature type="transmembrane region" description="Helical" evidence="8">
    <location>
        <begin position="181"/>
        <end position="203"/>
    </location>
</feature>
<reference evidence="10" key="1">
    <citation type="submission" date="2021-02" db="EMBL/GenBank/DDBJ databases">
        <authorList>
            <person name="Nowell W R."/>
        </authorList>
    </citation>
    <scope>NUCLEOTIDE SEQUENCE</scope>
</reference>
<evidence type="ECO:0000256" key="6">
    <source>
        <dbReference type="ARBA" id="ARBA00023170"/>
    </source>
</evidence>
<dbReference type="PANTHER" id="PTHR24243">
    <property type="entry name" value="G-PROTEIN COUPLED RECEPTOR"/>
    <property type="match status" value="1"/>
</dbReference>
<keyword evidence="5 8" id="KW-0472">Membrane</keyword>
<dbReference type="Proteomes" id="UP000663828">
    <property type="component" value="Unassembled WGS sequence"/>
</dbReference>
<dbReference type="PANTHER" id="PTHR24243:SF230">
    <property type="entry name" value="G-PROTEIN COUPLED RECEPTORS FAMILY 1 PROFILE DOMAIN-CONTAINING PROTEIN"/>
    <property type="match status" value="1"/>
</dbReference>
<comment type="subcellular location">
    <subcellularLocation>
        <location evidence="1">Membrane</location>
        <topology evidence="1">Multi-pass membrane protein</topology>
    </subcellularLocation>
</comment>
<sequence>MSTNVTILIASIQNASTQINRYFSIVIFVFGVVGNVLNCIVLFQQKLRTNSCAFLLLISSISSLISILSGLTTRMLSGYAVDLTNTIDWLCELRAFVLFASRTVASWLLAFASVDRWLSSSINHVYRRKSSLTNSYRLTCLITAFSVLLYAQVFYCYKANLLTTPLKCYGKTTICRISTDLSYAIITIMVPIIGMITFGLKTVSNVRNSYRRVMVGPATDTVIETMRTVTGSQQGWKRSDFHLLVMLLVQIVLYSFFTLPQAVQKIYSTFTEEQTKPALQSAVENLVFNLLLLLTYFSSAMLFYINILCGGKIFRRTFVDVVKRLWKI</sequence>
<feature type="transmembrane region" description="Helical" evidence="8">
    <location>
        <begin position="93"/>
        <end position="114"/>
    </location>
</feature>
<dbReference type="EMBL" id="CAJNOJ010000002">
    <property type="protein sequence ID" value="CAF0727079.1"/>
    <property type="molecule type" value="Genomic_DNA"/>
</dbReference>
<evidence type="ECO:0000313" key="13">
    <source>
        <dbReference type="Proteomes" id="UP000663852"/>
    </source>
</evidence>
<dbReference type="EMBL" id="CAJNOR010000014">
    <property type="protein sequence ID" value="CAF0752423.1"/>
    <property type="molecule type" value="Genomic_DNA"/>
</dbReference>
<keyword evidence="3 8" id="KW-1133">Transmembrane helix</keyword>
<protein>
    <recommendedName>
        <fullName evidence="9">G-protein coupled receptors family 1 profile domain-containing protein</fullName>
    </recommendedName>
</protein>
<feature type="transmembrane region" description="Helical" evidence="8">
    <location>
        <begin position="241"/>
        <end position="259"/>
    </location>
</feature>
<dbReference type="GO" id="GO:0004930">
    <property type="term" value="F:G protein-coupled receptor activity"/>
    <property type="evidence" value="ECO:0007669"/>
    <property type="project" value="UniProtKB-KW"/>
</dbReference>
<evidence type="ECO:0000256" key="7">
    <source>
        <dbReference type="ARBA" id="ARBA00023224"/>
    </source>
</evidence>
<keyword evidence="6" id="KW-0675">Receptor</keyword>
<keyword evidence="2 8" id="KW-0812">Transmembrane</keyword>
<feature type="transmembrane region" description="Helical" evidence="8">
    <location>
        <begin position="22"/>
        <end position="43"/>
    </location>
</feature>
<dbReference type="AlphaFoldDB" id="A0A813MU49"/>
<evidence type="ECO:0000256" key="8">
    <source>
        <dbReference type="SAM" id="Phobius"/>
    </source>
</evidence>
<evidence type="ECO:0000256" key="1">
    <source>
        <dbReference type="ARBA" id="ARBA00004141"/>
    </source>
</evidence>
<dbReference type="Proteomes" id="UP000663852">
    <property type="component" value="Unassembled WGS sequence"/>
</dbReference>
<dbReference type="OrthoDB" id="10034688at2759"/>
<feature type="transmembrane region" description="Helical" evidence="8">
    <location>
        <begin position="286"/>
        <end position="307"/>
    </location>
</feature>
<keyword evidence="7" id="KW-0807">Transducer</keyword>
<dbReference type="GO" id="GO:0005886">
    <property type="term" value="C:plasma membrane"/>
    <property type="evidence" value="ECO:0007669"/>
    <property type="project" value="TreeGrafter"/>
</dbReference>
<dbReference type="InterPro" id="IPR017452">
    <property type="entry name" value="GPCR_Rhodpsn_7TM"/>
</dbReference>